<dbReference type="EMBL" id="JADCNL010000003">
    <property type="protein sequence ID" value="KAG0487951.1"/>
    <property type="molecule type" value="Genomic_DNA"/>
</dbReference>
<feature type="compositionally biased region" description="Pro residues" evidence="1">
    <location>
        <begin position="179"/>
        <end position="192"/>
    </location>
</feature>
<dbReference type="Proteomes" id="UP000636800">
    <property type="component" value="Chromosome 3"/>
</dbReference>
<gene>
    <name evidence="2" type="ORF">HPP92_006762</name>
</gene>
<feature type="region of interest" description="Disordered" evidence="1">
    <location>
        <begin position="1"/>
        <end position="20"/>
    </location>
</feature>
<keyword evidence="3" id="KW-1185">Reference proteome</keyword>
<dbReference type="AlphaFoldDB" id="A0A835RF20"/>
<feature type="region of interest" description="Disordered" evidence="1">
    <location>
        <begin position="168"/>
        <end position="201"/>
    </location>
</feature>
<sequence length="302" mass="32326">MMKRAPGSAMSPSASSTMGLQAEWMSSTGDILQPPAVQLPSSRLKSGLEEYQKKLLDEILSSASPLSSWKTSSSIAAVSAATGPRVSDYGDLFGSLEHSKLTQLQAKQFTGTNATRLQTNQSLDHQLLSGYGSNLPSSPNVMSSSSFDLEHSMAKAILNSRQAAFAKRSQSFTDRGASPRPPPGISPTPTSSPPSAALGVSNWGSPDGKLDWVIQGDELNKLKRSATFSFRSTGISNFEGFAPIAASKTPALEEPDFSWVQHLVKDGPPAINRLGMDMNGQHVLDLTWDQLYAEQDQVQTVP</sequence>
<proteinExistence type="predicted"/>
<organism evidence="2 3">
    <name type="scientific">Vanilla planifolia</name>
    <name type="common">Vanilla</name>
    <dbReference type="NCBI Taxonomy" id="51239"/>
    <lineage>
        <taxon>Eukaryota</taxon>
        <taxon>Viridiplantae</taxon>
        <taxon>Streptophyta</taxon>
        <taxon>Embryophyta</taxon>
        <taxon>Tracheophyta</taxon>
        <taxon>Spermatophyta</taxon>
        <taxon>Magnoliopsida</taxon>
        <taxon>Liliopsida</taxon>
        <taxon>Asparagales</taxon>
        <taxon>Orchidaceae</taxon>
        <taxon>Vanilloideae</taxon>
        <taxon>Vanilleae</taxon>
        <taxon>Vanilla</taxon>
    </lineage>
</organism>
<dbReference type="OrthoDB" id="427452at2759"/>
<evidence type="ECO:0000256" key="1">
    <source>
        <dbReference type="SAM" id="MobiDB-lite"/>
    </source>
</evidence>
<accession>A0A835RF20</accession>
<name>A0A835RF20_VANPL</name>
<protein>
    <submittedName>
        <fullName evidence="2">Uncharacterized protein</fullName>
    </submittedName>
</protein>
<comment type="caution">
    <text evidence="2">The sequence shown here is derived from an EMBL/GenBank/DDBJ whole genome shotgun (WGS) entry which is preliminary data.</text>
</comment>
<feature type="compositionally biased region" description="Low complexity" evidence="1">
    <location>
        <begin position="1"/>
        <end position="19"/>
    </location>
</feature>
<evidence type="ECO:0000313" key="3">
    <source>
        <dbReference type="Proteomes" id="UP000636800"/>
    </source>
</evidence>
<evidence type="ECO:0000313" key="2">
    <source>
        <dbReference type="EMBL" id="KAG0487951.1"/>
    </source>
</evidence>
<reference evidence="2 3" key="1">
    <citation type="journal article" date="2020" name="Nat. Food">
        <title>A phased Vanilla planifolia genome enables genetic improvement of flavour and production.</title>
        <authorList>
            <person name="Hasing T."/>
            <person name="Tang H."/>
            <person name="Brym M."/>
            <person name="Khazi F."/>
            <person name="Huang T."/>
            <person name="Chambers A.H."/>
        </authorList>
    </citation>
    <scope>NUCLEOTIDE SEQUENCE [LARGE SCALE GENOMIC DNA]</scope>
    <source>
        <tissue evidence="2">Leaf</tissue>
    </source>
</reference>